<name>A0A225UFN2_9STRA</name>
<proteinExistence type="predicted"/>
<evidence type="ECO:0000313" key="1">
    <source>
        <dbReference type="EMBL" id="OWY91741.1"/>
    </source>
</evidence>
<dbReference type="EMBL" id="NBNE01019595">
    <property type="protein sequence ID" value="OWY91741.1"/>
    <property type="molecule type" value="Genomic_DNA"/>
</dbReference>
<gene>
    <name evidence="1" type="ORF">PHMEG_00039559</name>
</gene>
<evidence type="ECO:0000313" key="2">
    <source>
        <dbReference type="Proteomes" id="UP000198211"/>
    </source>
</evidence>
<dbReference type="OrthoDB" id="129520at2759"/>
<accession>A0A225UFN2</accession>
<keyword evidence="2" id="KW-1185">Reference proteome</keyword>
<dbReference type="AlphaFoldDB" id="A0A225UFN2"/>
<comment type="caution">
    <text evidence="1">The sequence shown here is derived from an EMBL/GenBank/DDBJ whole genome shotgun (WGS) entry which is preliminary data.</text>
</comment>
<sequence length="122" mass="14339">MAKYEWLKLDKLLRRYMQVENVPFGGIHISVIFFRCHHPIYVEPVNKTMPSTVDVEGFELWRKVTTVVILDESIRFRNDPEWGDGCREARLGRWTPKFINMINARVIQSGEQDATKSLQDEV</sequence>
<reference evidence="2" key="1">
    <citation type="submission" date="2017-03" db="EMBL/GenBank/DDBJ databases">
        <title>Phytopthora megakarya and P. palmivora, two closely related causual agents of cacao black pod achieved similar genome size and gene model numbers by different mechanisms.</title>
        <authorList>
            <person name="Ali S."/>
            <person name="Shao J."/>
            <person name="Larry D.J."/>
            <person name="Kronmiller B."/>
            <person name="Shen D."/>
            <person name="Strem M.D."/>
            <person name="Melnick R.L."/>
            <person name="Guiltinan M.J."/>
            <person name="Tyler B.M."/>
            <person name="Meinhardt L.W."/>
            <person name="Bailey B.A."/>
        </authorList>
    </citation>
    <scope>NUCLEOTIDE SEQUENCE [LARGE SCALE GENOMIC DNA]</scope>
    <source>
        <strain evidence="2">zdho120</strain>
    </source>
</reference>
<organism evidence="1 2">
    <name type="scientific">Phytophthora megakarya</name>
    <dbReference type="NCBI Taxonomy" id="4795"/>
    <lineage>
        <taxon>Eukaryota</taxon>
        <taxon>Sar</taxon>
        <taxon>Stramenopiles</taxon>
        <taxon>Oomycota</taxon>
        <taxon>Peronosporomycetes</taxon>
        <taxon>Peronosporales</taxon>
        <taxon>Peronosporaceae</taxon>
        <taxon>Phytophthora</taxon>
    </lineage>
</organism>
<protein>
    <submittedName>
        <fullName evidence="1">Uncharacterized protein</fullName>
    </submittedName>
</protein>
<dbReference type="Proteomes" id="UP000198211">
    <property type="component" value="Unassembled WGS sequence"/>
</dbReference>